<accession>E6STW5</accession>
<dbReference type="KEGG" id="bhl:Bache_0288"/>
<dbReference type="Proteomes" id="UP000008630">
    <property type="component" value="Chromosome"/>
</dbReference>
<keyword evidence="1" id="KW-0732">Signal</keyword>
<organism evidence="2 3">
    <name type="scientific">Bacteroides helcogenes (strain ATCC 35417 / DSM 20613 / JCM 6297 / CCUG 15421 / P 36-108)</name>
    <dbReference type="NCBI Taxonomy" id="693979"/>
    <lineage>
        <taxon>Bacteria</taxon>
        <taxon>Pseudomonadati</taxon>
        <taxon>Bacteroidota</taxon>
        <taxon>Bacteroidia</taxon>
        <taxon>Bacteroidales</taxon>
        <taxon>Bacteroidaceae</taxon>
        <taxon>Bacteroides</taxon>
    </lineage>
</organism>
<gene>
    <name evidence="2" type="ordered locus">Bache_0288</name>
</gene>
<evidence type="ECO:0008006" key="4">
    <source>
        <dbReference type="Google" id="ProtNLM"/>
    </source>
</evidence>
<dbReference type="EMBL" id="CP002352">
    <property type="protein sequence ID" value="ADV42318.1"/>
    <property type="molecule type" value="Genomic_DNA"/>
</dbReference>
<reference evidence="2 3" key="2">
    <citation type="journal article" date="2011" name="Stand. Genomic Sci.">
        <title>Complete genome sequence of Bacteroides helcogenes type strain (P 36-108).</title>
        <authorList>
            <person name="Pati A."/>
            <person name="Gronow S."/>
            <person name="Zeytun A."/>
            <person name="Lapidus A."/>
            <person name="Nolan M."/>
            <person name="Hammon N."/>
            <person name="Deshpande S."/>
            <person name="Cheng J.F."/>
            <person name="Tapia R."/>
            <person name="Han C."/>
            <person name="Goodwin L."/>
            <person name="Pitluck S."/>
            <person name="Liolios K."/>
            <person name="Pagani I."/>
            <person name="Ivanova N."/>
            <person name="Mavromatis K."/>
            <person name="Chen A."/>
            <person name="Palaniappan K."/>
            <person name="Land M."/>
            <person name="Hauser L."/>
            <person name="Chang Y.J."/>
            <person name="Jeffries C.D."/>
            <person name="Detter J.C."/>
            <person name="Brambilla E."/>
            <person name="Rohde M."/>
            <person name="Goker M."/>
            <person name="Woyke T."/>
            <person name="Bristow J."/>
            <person name="Eisen J.A."/>
            <person name="Markowitz V."/>
            <person name="Hugenholtz P."/>
            <person name="Kyrpides N.C."/>
            <person name="Klenk H.P."/>
            <person name="Lucas S."/>
        </authorList>
    </citation>
    <scope>NUCLEOTIDE SEQUENCE [LARGE SCALE GENOMIC DNA]</scope>
    <source>
        <strain evidence="3">ATCC 35417 / DSM 20613 / JCM 6297 / CCUG 15421 / P 36-108</strain>
    </source>
</reference>
<evidence type="ECO:0000256" key="1">
    <source>
        <dbReference type="SAM" id="SignalP"/>
    </source>
</evidence>
<evidence type="ECO:0000313" key="3">
    <source>
        <dbReference type="Proteomes" id="UP000008630"/>
    </source>
</evidence>
<evidence type="ECO:0000313" key="2">
    <source>
        <dbReference type="EMBL" id="ADV42318.1"/>
    </source>
</evidence>
<protein>
    <recommendedName>
        <fullName evidence="4">Lipoprotein</fullName>
    </recommendedName>
</protein>
<dbReference type="OrthoDB" id="1046898at2"/>
<dbReference type="PROSITE" id="PS51257">
    <property type="entry name" value="PROKAR_LIPOPROTEIN"/>
    <property type="match status" value="1"/>
</dbReference>
<feature type="chain" id="PRO_5003211500" description="Lipoprotein" evidence="1">
    <location>
        <begin position="21"/>
        <end position="205"/>
    </location>
</feature>
<dbReference type="RefSeq" id="WP_013545935.1">
    <property type="nucleotide sequence ID" value="NC_014933.1"/>
</dbReference>
<dbReference type="PATRIC" id="fig|693979.3.peg.315"/>
<reference key="1">
    <citation type="submission" date="2010-11" db="EMBL/GenBank/DDBJ databases">
        <title>The complete genome of Bacteroides helcogenes P 36-108.</title>
        <authorList>
            <consortium name="US DOE Joint Genome Institute (JGI-PGF)"/>
            <person name="Lucas S."/>
            <person name="Copeland A."/>
            <person name="Lapidus A."/>
            <person name="Bruce D."/>
            <person name="Goodwin L."/>
            <person name="Pitluck S."/>
            <person name="Kyrpides N."/>
            <person name="Mavromatis K."/>
            <person name="Ivanova N."/>
            <person name="Zeytun A."/>
            <person name="Brettin T."/>
            <person name="Detter J.C."/>
            <person name="Tapia R."/>
            <person name="Han C."/>
            <person name="Land M."/>
            <person name="Hauser L."/>
            <person name="Markowitz V."/>
            <person name="Cheng J.-F."/>
            <person name="Hugenholtz P."/>
            <person name="Woyke T."/>
            <person name="Wu D."/>
            <person name="Gronow S."/>
            <person name="Wellnitz S."/>
            <person name="Brambilla E."/>
            <person name="Klenk H.-P."/>
            <person name="Eisen J.A."/>
        </authorList>
    </citation>
    <scope>NUCLEOTIDE SEQUENCE</scope>
    <source>
        <strain>P 36-108</strain>
    </source>
</reference>
<keyword evidence="3" id="KW-1185">Reference proteome</keyword>
<dbReference type="AlphaFoldDB" id="E6STW5"/>
<dbReference type="HOGENOM" id="CLU_1335321_0_0_10"/>
<proteinExistence type="predicted"/>
<feature type="signal peptide" evidence="1">
    <location>
        <begin position="1"/>
        <end position="20"/>
    </location>
</feature>
<sequence>MNIKSFIGLTLVLFASFAFTACSDEDEVTLSSEWETVLDNHGSNYDYDDNGQCFGDGGGISKENFNQMFIGHGWKNYGTWEIDENGKRLSNEYYSNMYGASPTYYYFDNETQLTTYYHSDAEAGAVKKNVISYSFNERYNGTSRTVLLLDSDTYLQITGWTQGSQPSFCMLHSLGVRSNNREIYGVSIYVQMTDKELSDLQNSVK</sequence>
<name>E6STW5_BACT6</name>